<dbReference type="EMBL" id="JAZDWU010000007">
    <property type="protein sequence ID" value="KAK9996760.1"/>
    <property type="molecule type" value="Genomic_DNA"/>
</dbReference>
<evidence type="ECO:0000313" key="4">
    <source>
        <dbReference type="Proteomes" id="UP001459277"/>
    </source>
</evidence>
<dbReference type="PROSITE" id="PS51782">
    <property type="entry name" value="LYSM"/>
    <property type="match status" value="1"/>
</dbReference>
<feature type="compositionally biased region" description="Polar residues" evidence="1">
    <location>
        <begin position="333"/>
        <end position="345"/>
    </location>
</feature>
<evidence type="ECO:0000256" key="1">
    <source>
        <dbReference type="SAM" id="MobiDB-lite"/>
    </source>
</evidence>
<evidence type="ECO:0000313" key="3">
    <source>
        <dbReference type="EMBL" id="KAK9996760.1"/>
    </source>
</evidence>
<reference evidence="3 4" key="1">
    <citation type="submission" date="2024-01" db="EMBL/GenBank/DDBJ databases">
        <title>A telomere-to-telomere, gap-free genome of sweet tea (Lithocarpus litseifolius).</title>
        <authorList>
            <person name="Zhou J."/>
        </authorList>
    </citation>
    <scope>NUCLEOTIDE SEQUENCE [LARGE SCALE GENOMIC DNA]</scope>
    <source>
        <strain evidence="3">Zhou-2022a</strain>
        <tissue evidence="3">Leaf</tissue>
    </source>
</reference>
<dbReference type="Gene3D" id="3.10.350.10">
    <property type="entry name" value="LysM domain"/>
    <property type="match status" value="1"/>
</dbReference>
<proteinExistence type="predicted"/>
<dbReference type="Proteomes" id="UP001459277">
    <property type="component" value="Unassembled WGS sequence"/>
</dbReference>
<feature type="region of interest" description="Disordered" evidence="1">
    <location>
        <begin position="190"/>
        <end position="213"/>
    </location>
</feature>
<name>A0AAW2CID8_9ROSI</name>
<dbReference type="AlphaFoldDB" id="A0AAW2CID8"/>
<gene>
    <name evidence="3" type="ORF">SO802_021446</name>
</gene>
<feature type="domain" description="LysM" evidence="2">
    <location>
        <begin position="28"/>
        <end position="72"/>
    </location>
</feature>
<dbReference type="SUPFAM" id="SSF54106">
    <property type="entry name" value="LysM domain"/>
    <property type="match status" value="1"/>
</dbReference>
<dbReference type="CDD" id="cd00118">
    <property type="entry name" value="LysM"/>
    <property type="match status" value="1"/>
</dbReference>
<comment type="caution">
    <text evidence="3">The sequence shown here is derived from an EMBL/GenBank/DDBJ whole genome shotgun (WGS) entry which is preliminary data.</text>
</comment>
<sequence length="380" mass="40703">MSPSSNGRRRSSGSGGGGEGVNYSYKYIEHQVSKFDTLAGVAIKYGVEVADIKRMNGLATDLQMFALKTLQIPLPGRHPPSPSLSNGSASQGLKLISRLDLQPKTIMIMNFYCRGNSTEKTSSRLGQSNILGSFQLPRSETPQQVSPAMSTLQKFYGLQSPNLKDTTEGTEMSVYKTGSSDYFDDELLLKASPISGPPSNHHQNSRNSVNGFLPENGQVVEHWNLAEPGDGEGEKSDEKPVRRRPKTEVDSGAGTPERLLKGENSGGSSGFSASTGKGLAMRPKSASRTTLFSDSESGWLNSIPVGLGDSIIADGLSTVRKSSSTSSLKDQETNNSTSAWPTSKWSLKPDLQSLSTAAITRPIFDGLPKPSGRRNKAALD</sequence>
<feature type="region of interest" description="Disordered" evidence="1">
    <location>
        <begin position="225"/>
        <end position="282"/>
    </location>
</feature>
<dbReference type="SMART" id="SM00257">
    <property type="entry name" value="LysM"/>
    <property type="match status" value="1"/>
</dbReference>
<dbReference type="PANTHER" id="PTHR20932">
    <property type="entry name" value="LYSM AND PUTATIVE PEPTIDOGLYCAN-BINDING DOMAIN-CONTAINING PROTEIN"/>
    <property type="match status" value="1"/>
</dbReference>
<dbReference type="InterPro" id="IPR045030">
    <property type="entry name" value="LYSM1-4"/>
</dbReference>
<dbReference type="InterPro" id="IPR036779">
    <property type="entry name" value="LysM_dom_sf"/>
</dbReference>
<keyword evidence="4" id="KW-1185">Reference proteome</keyword>
<evidence type="ECO:0000259" key="2">
    <source>
        <dbReference type="PROSITE" id="PS51782"/>
    </source>
</evidence>
<dbReference type="PANTHER" id="PTHR20932:SF36">
    <property type="entry name" value="OS03G0110600 PROTEIN"/>
    <property type="match status" value="1"/>
</dbReference>
<feature type="compositionally biased region" description="Polar residues" evidence="1">
    <location>
        <begin position="197"/>
        <end position="210"/>
    </location>
</feature>
<organism evidence="3 4">
    <name type="scientific">Lithocarpus litseifolius</name>
    <dbReference type="NCBI Taxonomy" id="425828"/>
    <lineage>
        <taxon>Eukaryota</taxon>
        <taxon>Viridiplantae</taxon>
        <taxon>Streptophyta</taxon>
        <taxon>Embryophyta</taxon>
        <taxon>Tracheophyta</taxon>
        <taxon>Spermatophyta</taxon>
        <taxon>Magnoliopsida</taxon>
        <taxon>eudicotyledons</taxon>
        <taxon>Gunneridae</taxon>
        <taxon>Pentapetalae</taxon>
        <taxon>rosids</taxon>
        <taxon>fabids</taxon>
        <taxon>Fagales</taxon>
        <taxon>Fagaceae</taxon>
        <taxon>Lithocarpus</taxon>
    </lineage>
</organism>
<dbReference type="Pfam" id="PF01476">
    <property type="entry name" value="LysM"/>
    <property type="match status" value="1"/>
</dbReference>
<accession>A0AAW2CID8</accession>
<feature type="region of interest" description="Disordered" evidence="1">
    <location>
        <begin position="322"/>
        <end position="345"/>
    </location>
</feature>
<dbReference type="InterPro" id="IPR018392">
    <property type="entry name" value="LysM"/>
</dbReference>
<protein>
    <recommendedName>
        <fullName evidence="2">LysM domain-containing protein</fullName>
    </recommendedName>
</protein>